<dbReference type="InterPro" id="IPR027417">
    <property type="entry name" value="P-loop_NTPase"/>
</dbReference>
<dbReference type="Gene3D" id="3.40.50.300">
    <property type="entry name" value="P-loop containing nucleotide triphosphate hydrolases"/>
    <property type="match status" value="1"/>
</dbReference>
<evidence type="ECO:0000313" key="1">
    <source>
        <dbReference type="EMBL" id="GAA5193214.1"/>
    </source>
</evidence>
<sequence>MAAIKELAKTGTAKVPAYSFSANQAIGDRTVTIGDSRLFVAEGIFAAELAQCCQELGLLANAFALHRSRATTFVRRLTRDLAEHRKPARVLIRRGIALYRADREVLARQVALGCVPANGRQIRRAVSSMPA</sequence>
<proteinExistence type="predicted"/>
<reference evidence="2" key="1">
    <citation type="journal article" date="2019" name="Int. J. Syst. Evol. Microbiol.">
        <title>The Global Catalogue of Microorganisms (GCM) 10K type strain sequencing project: providing services to taxonomists for standard genome sequencing and annotation.</title>
        <authorList>
            <consortium name="The Broad Institute Genomics Platform"/>
            <consortium name="The Broad Institute Genome Sequencing Center for Infectious Disease"/>
            <person name="Wu L."/>
            <person name="Ma J."/>
        </authorList>
    </citation>
    <scope>NUCLEOTIDE SEQUENCE [LARGE SCALE GENOMIC DNA]</scope>
    <source>
        <strain evidence="2">JCM 18304</strain>
    </source>
</reference>
<evidence type="ECO:0008006" key="3">
    <source>
        <dbReference type="Google" id="ProtNLM"/>
    </source>
</evidence>
<name>A0ABP9SAG4_9ACTN</name>
<evidence type="ECO:0000313" key="2">
    <source>
        <dbReference type="Proteomes" id="UP001501570"/>
    </source>
</evidence>
<keyword evidence="2" id="KW-1185">Reference proteome</keyword>
<organism evidence="1 2">
    <name type="scientific">Rugosimonospora acidiphila</name>
    <dbReference type="NCBI Taxonomy" id="556531"/>
    <lineage>
        <taxon>Bacteria</taxon>
        <taxon>Bacillati</taxon>
        <taxon>Actinomycetota</taxon>
        <taxon>Actinomycetes</taxon>
        <taxon>Micromonosporales</taxon>
        <taxon>Micromonosporaceae</taxon>
        <taxon>Rugosimonospora</taxon>
    </lineage>
</organism>
<dbReference type="Proteomes" id="UP001501570">
    <property type="component" value="Unassembled WGS sequence"/>
</dbReference>
<protein>
    <recommendedName>
        <fullName evidence="3">HTH LytTR-type domain-containing protein</fullName>
    </recommendedName>
</protein>
<comment type="caution">
    <text evidence="1">The sequence shown here is derived from an EMBL/GenBank/DDBJ whole genome shotgun (WGS) entry which is preliminary data.</text>
</comment>
<dbReference type="EMBL" id="BAABJQ010000018">
    <property type="protein sequence ID" value="GAA5193214.1"/>
    <property type="molecule type" value="Genomic_DNA"/>
</dbReference>
<gene>
    <name evidence="1" type="ORF">GCM10023322_54720</name>
</gene>
<accession>A0ABP9SAG4</accession>